<sequence>MVGSSSSIRVSAGASKVSSSNLLCYCGDKMKLRTSWTSTNPGRRFLGCPNFECGKKCNMFYWVDDELPNDYYKELLSQMHSQFAIQGKGIQIQHDEGNDQEKDIEMVKIMEELVSTKSKLKVLYRLFMCLVVVIICVVYDRLSM</sequence>
<keyword evidence="2 4" id="KW-0863">Zinc-finger</keyword>
<dbReference type="InterPro" id="IPR010666">
    <property type="entry name" value="Znf_GRF"/>
</dbReference>
<evidence type="ECO:0000259" key="6">
    <source>
        <dbReference type="PROSITE" id="PS51999"/>
    </source>
</evidence>
<keyword evidence="5" id="KW-0472">Membrane</keyword>
<evidence type="ECO:0000256" key="1">
    <source>
        <dbReference type="ARBA" id="ARBA00022723"/>
    </source>
</evidence>
<feature type="transmembrane region" description="Helical" evidence="5">
    <location>
        <begin position="122"/>
        <end position="142"/>
    </location>
</feature>
<evidence type="ECO:0000256" key="2">
    <source>
        <dbReference type="ARBA" id="ARBA00022771"/>
    </source>
</evidence>
<name>A0AA38SCE4_9ASTR</name>
<evidence type="ECO:0000313" key="7">
    <source>
        <dbReference type="EMBL" id="KAJ9536283.1"/>
    </source>
</evidence>
<dbReference type="PANTHER" id="PTHR33248">
    <property type="entry name" value="ZINC ION-BINDING PROTEIN"/>
    <property type="match status" value="1"/>
</dbReference>
<accession>A0AA38SCE4</accession>
<dbReference type="PROSITE" id="PS51999">
    <property type="entry name" value="ZF_GRF"/>
    <property type="match status" value="1"/>
</dbReference>
<protein>
    <recommendedName>
        <fullName evidence="6">GRF-type domain-containing protein</fullName>
    </recommendedName>
</protein>
<evidence type="ECO:0000256" key="3">
    <source>
        <dbReference type="ARBA" id="ARBA00022833"/>
    </source>
</evidence>
<gene>
    <name evidence="7" type="ORF">OSB04_un000529</name>
</gene>
<dbReference type="Pfam" id="PF06839">
    <property type="entry name" value="Zn_ribbon_GRF"/>
    <property type="match status" value="1"/>
</dbReference>
<dbReference type="Proteomes" id="UP001172457">
    <property type="component" value="Unassembled WGS sequence"/>
</dbReference>
<proteinExistence type="predicted"/>
<keyword evidence="8" id="KW-1185">Reference proteome</keyword>
<keyword evidence="1" id="KW-0479">Metal-binding</keyword>
<keyword evidence="3" id="KW-0862">Zinc</keyword>
<dbReference type="GO" id="GO:0008270">
    <property type="term" value="F:zinc ion binding"/>
    <property type="evidence" value="ECO:0007669"/>
    <property type="project" value="UniProtKB-KW"/>
</dbReference>
<organism evidence="7 8">
    <name type="scientific">Centaurea solstitialis</name>
    <name type="common">yellow star-thistle</name>
    <dbReference type="NCBI Taxonomy" id="347529"/>
    <lineage>
        <taxon>Eukaryota</taxon>
        <taxon>Viridiplantae</taxon>
        <taxon>Streptophyta</taxon>
        <taxon>Embryophyta</taxon>
        <taxon>Tracheophyta</taxon>
        <taxon>Spermatophyta</taxon>
        <taxon>Magnoliopsida</taxon>
        <taxon>eudicotyledons</taxon>
        <taxon>Gunneridae</taxon>
        <taxon>Pentapetalae</taxon>
        <taxon>asterids</taxon>
        <taxon>campanulids</taxon>
        <taxon>Asterales</taxon>
        <taxon>Asteraceae</taxon>
        <taxon>Carduoideae</taxon>
        <taxon>Cardueae</taxon>
        <taxon>Centaureinae</taxon>
        <taxon>Centaurea</taxon>
    </lineage>
</organism>
<feature type="domain" description="GRF-type" evidence="6">
    <location>
        <begin position="24"/>
        <end position="66"/>
    </location>
</feature>
<dbReference type="AlphaFoldDB" id="A0AA38SCE4"/>
<comment type="caution">
    <text evidence="7">The sequence shown here is derived from an EMBL/GenBank/DDBJ whole genome shotgun (WGS) entry which is preliminary data.</text>
</comment>
<evidence type="ECO:0000256" key="5">
    <source>
        <dbReference type="SAM" id="Phobius"/>
    </source>
</evidence>
<evidence type="ECO:0000313" key="8">
    <source>
        <dbReference type="Proteomes" id="UP001172457"/>
    </source>
</evidence>
<keyword evidence="5" id="KW-1133">Transmembrane helix</keyword>
<reference evidence="7" key="1">
    <citation type="submission" date="2023-03" db="EMBL/GenBank/DDBJ databases">
        <title>Chromosome-scale reference genome and RAD-based genetic map of yellow starthistle (Centaurea solstitialis) reveal putative structural variation and QTLs associated with invader traits.</title>
        <authorList>
            <person name="Reatini B."/>
            <person name="Cang F.A."/>
            <person name="Jiang Q."/>
            <person name="Mckibben M.T.W."/>
            <person name="Barker M.S."/>
            <person name="Rieseberg L.H."/>
            <person name="Dlugosch K.M."/>
        </authorList>
    </citation>
    <scope>NUCLEOTIDE SEQUENCE</scope>
    <source>
        <strain evidence="7">CAN-66</strain>
        <tissue evidence="7">Leaf</tissue>
    </source>
</reference>
<keyword evidence="5" id="KW-0812">Transmembrane</keyword>
<dbReference type="EMBL" id="JARYMX010000037">
    <property type="protein sequence ID" value="KAJ9536283.1"/>
    <property type="molecule type" value="Genomic_DNA"/>
</dbReference>
<evidence type="ECO:0000256" key="4">
    <source>
        <dbReference type="PROSITE-ProRule" id="PRU01343"/>
    </source>
</evidence>